<dbReference type="EMBL" id="GL876971">
    <property type="protein sequence ID" value="KLU88308.1"/>
    <property type="molecule type" value="Genomic_DNA"/>
</dbReference>
<dbReference type="EMBL" id="ADBL01001765">
    <property type="status" value="NOT_ANNOTATED_CDS"/>
    <property type="molecule type" value="Genomic_DNA"/>
</dbReference>
<reference evidence="3" key="3">
    <citation type="submission" date="2011-03" db="EMBL/GenBank/DDBJ databases">
        <title>Annotation of Magnaporthe poae ATCC 64411.</title>
        <authorList>
            <person name="Ma L.-J."/>
            <person name="Dead R."/>
            <person name="Young S.K."/>
            <person name="Zeng Q."/>
            <person name="Gargeya S."/>
            <person name="Fitzgerald M."/>
            <person name="Haas B."/>
            <person name="Abouelleil A."/>
            <person name="Alvarado L."/>
            <person name="Arachchi H.M."/>
            <person name="Berlin A."/>
            <person name="Brown A."/>
            <person name="Chapman S.B."/>
            <person name="Chen Z."/>
            <person name="Dunbar C."/>
            <person name="Freedman E."/>
            <person name="Gearin G."/>
            <person name="Gellesch M."/>
            <person name="Goldberg J."/>
            <person name="Griggs A."/>
            <person name="Gujja S."/>
            <person name="Heiman D."/>
            <person name="Howarth C."/>
            <person name="Larson L."/>
            <person name="Lui A."/>
            <person name="MacDonald P.J.P."/>
            <person name="Mehta T."/>
            <person name="Montmayeur A."/>
            <person name="Murphy C."/>
            <person name="Neiman D."/>
            <person name="Pearson M."/>
            <person name="Priest M."/>
            <person name="Roberts A."/>
            <person name="Saif S."/>
            <person name="Shea T."/>
            <person name="Shenoy N."/>
            <person name="Sisk P."/>
            <person name="Stolte C."/>
            <person name="Sykes S."/>
            <person name="Yandava C."/>
            <person name="Wortman J."/>
            <person name="Nusbaum C."/>
            <person name="Birren B."/>
        </authorList>
    </citation>
    <scope>NUCLEOTIDE SEQUENCE</scope>
    <source>
        <strain evidence="3">ATCC 64411</strain>
    </source>
</reference>
<keyword evidence="2" id="KW-0812">Transmembrane</keyword>
<proteinExistence type="predicted"/>
<dbReference type="AlphaFoldDB" id="A0A0C4E4A4"/>
<reference evidence="5" key="1">
    <citation type="submission" date="2010-05" db="EMBL/GenBank/DDBJ databases">
        <title>The genome sequence of Magnaporthe poae strain ATCC 64411.</title>
        <authorList>
            <person name="Ma L.-J."/>
            <person name="Dead R."/>
            <person name="Young S."/>
            <person name="Zeng Q."/>
            <person name="Koehrsen M."/>
            <person name="Alvarado L."/>
            <person name="Berlin A."/>
            <person name="Chapman S.B."/>
            <person name="Chen Z."/>
            <person name="Freedman E."/>
            <person name="Gellesch M."/>
            <person name="Goldberg J."/>
            <person name="Griggs A."/>
            <person name="Gujja S."/>
            <person name="Heilman E.R."/>
            <person name="Heiman D."/>
            <person name="Hepburn T."/>
            <person name="Howarth C."/>
            <person name="Jen D."/>
            <person name="Larson L."/>
            <person name="Mehta T."/>
            <person name="Neiman D."/>
            <person name="Pearson M."/>
            <person name="Roberts A."/>
            <person name="Saif S."/>
            <person name="Shea T."/>
            <person name="Shenoy N."/>
            <person name="Sisk P."/>
            <person name="Stolte C."/>
            <person name="Sykes S."/>
            <person name="Walk T."/>
            <person name="White J."/>
            <person name="Yandava C."/>
            <person name="Haas B."/>
            <person name="Nusbaum C."/>
            <person name="Birren B."/>
        </authorList>
    </citation>
    <scope>NUCLEOTIDE SEQUENCE [LARGE SCALE GENOMIC DNA]</scope>
    <source>
        <strain evidence="5">ATCC 64411 / 73-15</strain>
    </source>
</reference>
<evidence type="ECO:0000313" key="3">
    <source>
        <dbReference type="EMBL" id="KLU88308.1"/>
    </source>
</evidence>
<sequence>MSRRVAVAFSGWGIASSNLAAAASYQGGSATEWCARAGERYEWYSCVYLFFFTVLAALLFIGAAVMPKAFRWLDDLADDDDDGDDDEDDDEDDDDLKQGFDFPFPTVQTARGLTPPFASLGPPGRR</sequence>
<evidence type="ECO:0000313" key="4">
    <source>
        <dbReference type="EnsemblFungi" id="MAPG_07295T0"/>
    </source>
</evidence>
<keyword evidence="5" id="KW-1185">Reference proteome</keyword>
<accession>A0A0C4E4A4</accession>
<reference evidence="4" key="4">
    <citation type="journal article" date="2015" name="G3 (Bethesda)">
        <title>Genome sequences of three phytopathogenic species of the Magnaporthaceae family of fungi.</title>
        <authorList>
            <person name="Okagaki L.H."/>
            <person name="Nunes C.C."/>
            <person name="Sailsbery J."/>
            <person name="Clay B."/>
            <person name="Brown D."/>
            <person name="John T."/>
            <person name="Oh Y."/>
            <person name="Young N."/>
            <person name="Fitzgerald M."/>
            <person name="Haas B.J."/>
            <person name="Zeng Q."/>
            <person name="Young S."/>
            <person name="Adiconis X."/>
            <person name="Fan L."/>
            <person name="Levin J.Z."/>
            <person name="Mitchell T.K."/>
            <person name="Okubara P.A."/>
            <person name="Farman M.L."/>
            <person name="Kohn L.M."/>
            <person name="Birren B."/>
            <person name="Ma L.-J."/>
            <person name="Dean R.A."/>
        </authorList>
    </citation>
    <scope>NUCLEOTIDE SEQUENCE</scope>
    <source>
        <strain evidence="4">ATCC 64411 / 73-15</strain>
    </source>
</reference>
<keyword evidence="2" id="KW-0472">Membrane</keyword>
<keyword evidence="2" id="KW-1133">Transmembrane helix</keyword>
<protein>
    <submittedName>
        <fullName evidence="3 4">Uncharacterized protein</fullName>
    </submittedName>
</protein>
<feature type="compositionally biased region" description="Acidic residues" evidence="1">
    <location>
        <begin position="77"/>
        <end position="95"/>
    </location>
</feature>
<evidence type="ECO:0000256" key="1">
    <source>
        <dbReference type="SAM" id="MobiDB-lite"/>
    </source>
</evidence>
<name>A0A0C4E4A4_MAGP6</name>
<evidence type="ECO:0000256" key="2">
    <source>
        <dbReference type="SAM" id="Phobius"/>
    </source>
</evidence>
<feature type="transmembrane region" description="Helical" evidence="2">
    <location>
        <begin position="46"/>
        <end position="66"/>
    </location>
</feature>
<reference evidence="4" key="5">
    <citation type="submission" date="2015-06" db="UniProtKB">
        <authorList>
            <consortium name="EnsemblFungi"/>
        </authorList>
    </citation>
    <scope>IDENTIFICATION</scope>
    <source>
        <strain evidence="4">ATCC 64411</strain>
    </source>
</reference>
<evidence type="ECO:0000313" key="5">
    <source>
        <dbReference type="Proteomes" id="UP000011715"/>
    </source>
</evidence>
<dbReference type="Proteomes" id="UP000011715">
    <property type="component" value="Unassembled WGS sequence"/>
</dbReference>
<gene>
    <name evidence="3" type="ORF">MAPG_07295</name>
</gene>
<feature type="region of interest" description="Disordered" evidence="1">
    <location>
        <begin position="77"/>
        <end position="126"/>
    </location>
</feature>
<reference evidence="3" key="2">
    <citation type="submission" date="2010-05" db="EMBL/GenBank/DDBJ databases">
        <title>The Genome Sequence of Magnaporthe poae strain ATCC 64411.</title>
        <authorList>
            <consortium name="The Broad Institute Genome Sequencing Platform"/>
            <consortium name="Broad Institute Genome Sequencing Center for Infectious Disease"/>
            <person name="Ma L.-J."/>
            <person name="Dead R."/>
            <person name="Young S."/>
            <person name="Zeng Q."/>
            <person name="Koehrsen M."/>
            <person name="Alvarado L."/>
            <person name="Berlin A."/>
            <person name="Chapman S.B."/>
            <person name="Chen Z."/>
            <person name="Freedman E."/>
            <person name="Gellesch M."/>
            <person name="Goldberg J."/>
            <person name="Griggs A."/>
            <person name="Gujja S."/>
            <person name="Heilman E.R."/>
            <person name="Heiman D."/>
            <person name="Hepburn T."/>
            <person name="Howarth C."/>
            <person name="Jen D."/>
            <person name="Larson L."/>
            <person name="Mehta T."/>
            <person name="Neiman D."/>
            <person name="Pearson M."/>
            <person name="Roberts A."/>
            <person name="Saif S."/>
            <person name="Shea T."/>
            <person name="Shenoy N."/>
            <person name="Sisk P."/>
            <person name="Stolte C."/>
            <person name="Sykes S."/>
            <person name="Walk T."/>
            <person name="White J."/>
            <person name="Yandava C."/>
            <person name="Haas B."/>
            <person name="Nusbaum C."/>
            <person name="Birren B."/>
        </authorList>
    </citation>
    <scope>NUCLEOTIDE SEQUENCE</scope>
    <source>
        <strain evidence="3">ATCC 64411</strain>
    </source>
</reference>
<dbReference type="VEuPathDB" id="FungiDB:MAPG_07295"/>
<organism evidence="4 5">
    <name type="scientific">Magnaporthiopsis poae (strain ATCC 64411 / 73-15)</name>
    <name type="common">Kentucky bluegrass fungus</name>
    <name type="synonym">Magnaporthe poae</name>
    <dbReference type="NCBI Taxonomy" id="644358"/>
    <lineage>
        <taxon>Eukaryota</taxon>
        <taxon>Fungi</taxon>
        <taxon>Dikarya</taxon>
        <taxon>Ascomycota</taxon>
        <taxon>Pezizomycotina</taxon>
        <taxon>Sordariomycetes</taxon>
        <taxon>Sordariomycetidae</taxon>
        <taxon>Magnaporthales</taxon>
        <taxon>Magnaporthaceae</taxon>
        <taxon>Magnaporthiopsis</taxon>
    </lineage>
</organism>
<dbReference type="EnsemblFungi" id="MAPG_07295T0">
    <property type="protein sequence ID" value="MAPG_07295T0"/>
    <property type="gene ID" value="MAPG_07295"/>
</dbReference>